<dbReference type="Proteomes" id="UP000694408">
    <property type="component" value="Unplaced"/>
</dbReference>
<evidence type="ECO:0000313" key="2">
    <source>
        <dbReference type="Proteomes" id="UP000694408"/>
    </source>
</evidence>
<evidence type="ECO:0000313" key="1">
    <source>
        <dbReference type="Ensembl" id="ENSJHYP00000004342.1"/>
    </source>
</evidence>
<name>A0A8C5IMT1_JUNHY</name>
<protein>
    <submittedName>
        <fullName evidence="1">Uncharacterized protein</fullName>
    </submittedName>
</protein>
<accession>A0A8C5IMT1</accession>
<organism evidence="1 2">
    <name type="scientific">Junco hyemalis</name>
    <name type="common">Dark-eyed junco</name>
    <dbReference type="NCBI Taxonomy" id="40217"/>
    <lineage>
        <taxon>Eukaryota</taxon>
        <taxon>Metazoa</taxon>
        <taxon>Chordata</taxon>
        <taxon>Craniata</taxon>
        <taxon>Vertebrata</taxon>
        <taxon>Euteleostomi</taxon>
        <taxon>Archelosauria</taxon>
        <taxon>Archosauria</taxon>
        <taxon>Dinosauria</taxon>
        <taxon>Saurischia</taxon>
        <taxon>Theropoda</taxon>
        <taxon>Coelurosauria</taxon>
        <taxon>Aves</taxon>
        <taxon>Neognathae</taxon>
        <taxon>Neoaves</taxon>
        <taxon>Telluraves</taxon>
        <taxon>Australaves</taxon>
        <taxon>Passeriformes</taxon>
        <taxon>Passerellidae</taxon>
        <taxon>Junco</taxon>
    </lineage>
</organism>
<reference evidence="1" key="2">
    <citation type="submission" date="2025-09" db="UniProtKB">
        <authorList>
            <consortium name="Ensembl"/>
        </authorList>
    </citation>
    <scope>IDENTIFICATION</scope>
</reference>
<sequence>HHDLQYLLSIILNYGRLAFLPSHDYCSYYYIQLLSVHRYCDIIPSCQNPPKMMQLTHEARDVA</sequence>
<proteinExistence type="predicted"/>
<dbReference type="Ensembl" id="ENSJHYT00000005372.1">
    <property type="protein sequence ID" value="ENSJHYP00000004342.1"/>
    <property type="gene ID" value="ENSJHYG00000003600.1"/>
</dbReference>
<dbReference type="AlphaFoldDB" id="A0A8C5IMT1"/>
<reference evidence="1" key="1">
    <citation type="submission" date="2025-08" db="UniProtKB">
        <authorList>
            <consortium name="Ensembl"/>
        </authorList>
    </citation>
    <scope>IDENTIFICATION</scope>
</reference>
<keyword evidence="2" id="KW-1185">Reference proteome</keyword>